<protein>
    <submittedName>
        <fullName evidence="2">Uncharacterized protein</fullName>
    </submittedName>
</protein>
<feature type="compositionally biased region" description="Polar residues" evidence="1">
    <location>
        <begin position="37"/>
        <end position="48"/>
    </location>
</feature>
<gene>
    <name evidence="2" type="ORF">E2C01_006811</name>
</gene>
<evidence type="ECO:0000256" key="1">
    <source>
        <dbReference type="SAM" id="MobiDB-lite"/>
    </source>
</evidence>
<feature type="region of interest" description="Disordered" evidence="1">
    <location>
        <begin position="1"/>
        <end position="48"/>
    </location>
</feature>
<keyword evidence="3" id="KW-1185">Reference proteome</keyword>
<evidence type="ECO:0000313" key="3">
    <source>
        <dbReference type="Proteomes" id="UP000324222"/>
    </source>
</evidence>
<comment type="caution">
    <text evidence="2">The sequence shown here is derived from an EMBL/GenBank/DDBJ whole genome shotgun (WGS) entry which is preliminary data.</text>
</comment>
<reference evidence="2 3" key="1">
    <citation type="submission" date="2019-05" db="EMBL/GenBank/DDBJ databases">
        <title>Another draft genome of Portunus trituberculatus and its Hox gene families provides insights of decapod evolution.</title>
        <authorList>
            <person name="Jeong J.-H."/>
            <person name="Song I."/>
            <person name="Kim S."/>
            <person name="Choi T."/>
            <person name="Kim D."/>
            <person name="Ryu S."/>
            <person name="Kim W."/>
        </authorList>
    </citation>
    <scope>NUCLEOTIDE SEQUENCE [LARGE SCALE GENOMIC DNA]</scope>
    <source>
        <tissue evidence="2">Muscle</tissue>
    </source>
</reference>
<name>A0A5B7CXS4_PORTR</name>
<dbReference type="AlphaFoldDB" id="A0A5B7CXS4"/>
<evidence type="ECO:0000313" key="2">
    <source>
        <dbReference type="EMBL" id="MPC14058.1"/>
    </source>
</evidence>
<dbReference type="Proteomes" id="UP000324222">
    <property type="component" value="Unassembled WGS sequence"/>
</dbReference>
<sequence length="102" mass="11178">MHLQAATRNTTPLHLAPPPLRDKTPPPTLTRDIAIPNSLNTSKMTNSPTCPWNVPPLGMVVTRPHKASQDFTRLYLTPLSYKTTVLGSTGFISPTTLHSSYV</sequence>
<organism evidence="2 3">
    <name type="scientific">Portunus trituberculatus</name>
    <name type="common">Swimming crab</name>
    <name type="synonym">Neptunus trituberculatus</name>
    <dbReference type="NCBI Taxonomy" id="210409"/>
    <lineage>
        <taxon>Eukaryota</taxon>
        <taxon>Metazoa</taxon>
        <taxon>Ecdysozoa</taxon>
        <taxon>Arthropoda</taxon>
        <taxon>Crustacea</taxon>
        <taxon>Multicrustacea</taxon>
        <taxon>Malacostraca</taxon>
        <taxon>Eumalacostraca</taxon>
        <taxon>Eucarida</taxon>
        <taxon>Decapoda</taxon>
        <taxon>Pleocyemata</taxon>
        <taxon>Brachyura</taxon>
        <taxon>Eubrachyura</taxon>
        <taxon>Portunoidea</taxon>
        <taxon>Portunidae</taxon>
        <taxon>Portuninae</taxon>
        <taxon>Portunus</taxon>
    </lineage>
</organism>
<dbReference type="EMBL" id="VSRR010000325">
    <property type="protein sequence ID" value="MPC14058.1"/>
    <property type="molecule type" value="Genomic_DNA"/>
</dbReference>
<accession>A0A5B7CXS4</accession>
<proteinExistence type="predicted"/>
<feature type="compositionally biased region" description="Polar residues" evidence="1">
    <location>
        <begin position="1"/>
        <end position="12"/>
    </location>
</feature>